<dbReference type="InterPro" id="IPR006139">
    <property type="entry name" value="D-isomer_2_OHA_DH_cat_dom"/>
</dbReference>
<feature type="domain" description="D-isomer specific 2-hydroxyacid dehydrogenase catalytic" evidence="5">
    <location>
        <begin position="15"/>
        <end position="302"/>
    </location>
</feature>
<organism evidence="7">
    <name type="scientific">uncultured Eubacteriales bacterium</name>
    <dbReference type="NCBI Taxonomy" id="172733"/>
    <lineage>
        <taxon>Bacteria</taxon>
        <taxon>Bacillati</taxon>
        <taxon>Bacillota</taxon>
        <taxon>Clostridia</taxon>
        <taxon>Eubacteriales</taxon>
        <taxon>environmental samples</taxon>
    </lineage>
</organism>
<dbReference type="InterPro" id="IPR029753">
    <property type="entry name" value="D-isomer_DH_CS"/>
</dbReference>
<dbReference type="AlphaFoldDB" id="A0A212KEN1"/>
<dbReference type="Pfam" id="PF02826">
    <property type="entry name" value="2-Hacid_dh_C"/>
    <property type="match status" value="1"/>
</dbReference>
<dbReference type="GO" id="GO:0051287">
    <property type="term" value="F:NAD binding"/>
    <property type="evidence" value="ECO:0007669"/>
    <property type="project" value="InterPro"/>
</dbReference>
<dbReference type="GO" id="GO:0030267">
    <property type="term" value="F:glyoxylate reductase (NADPH) activity"/>
    <property type="evidence" value="ECO:0007669"/>
    <property type="project" value="TreeGrafter"/>
</dbReference>
<evidence type="ECO:0000256" key="1">
    <source>
        <dbReference type="ARBA" id="ARBA00005854"/>
    </source>
</evidence>
<dbReference type="GO" id="GO:0016618">
    <property type="term" value="F:hydroxypyruvate reductase [NAD(P)H] activity"/>
    <property type="evidence" value="ECO:0007669"/>
    <property type="project" value="TreeGrafter"/>
</dbReference>
<feature type="domain" description="D-isomer specific 2-hydroxyacid dehydrogenase NAD-binding" evidence="6">
    <location>
        <begin position="111"/>
        <end position="283"/>
    </location>
</feature>
<keyword evidence="3" id="KW-0520">NAD</keyword>
<dbReference type="SUPFAM" id="SSF51735">
    <property type="entry name" value="NAD(P)-binding Rossmann-fold domains"/>
    <property type="match status" value="1"/>
</dbReference>
<dbReference type="PANTHER" id="PTHR10996">
    <property type="entry name" value="2-HYDROXYACID DEHYDROGENASE-RELATED"/>
    <property type="match status" value="1"/>
</dbReference>
<evidence type="ECO:0000313" key="7">
    <source>
        <dbReference type="EMBL" id="SBW09985.1"/>
    </source>
</evidence>
<dbReference type="InterPro" id="IPR006140">
    <property type="entry name" value="D-isomer_DH_NAD-bd"/>
</dbReference>
<reference evidence="7" key="1">
    <citation type="submission" date="2016-04" db="EMBL/GenBank/DDBJ databases">
        <authorList>
            <person name="Evans L.H."/>
            <person name="Alamgir A."/>
            <person name="Owens N."/>
            <person name="Weber N.D."/>
            <person name="Virtaneva K."/>
            <person name="Barbian K."/>
            <person name="Babar A."/>
            <person name="Rosenke K."/>
        </authorList>
    </citation>
    <scope>NUCLEOTIDE SEQUENCE</scope>
    <source>
        <strain evidence="7">86</strain>
    </source>
</reference>
<evidence type="ECO:0000259" key="5">
    <source>
        <dbReference type="Pfam" id="PF00389"/>
    </source>
</evidence>
<dbReference type="SUPFAM" id="SSF52283">
    <property type="entry name" value="Formate/glycerate dehydrogenase catalytic domain-like"/>
    <property type="match status" value="1"/>
</dbReference>
<comment type="similarity">
    <text evidence="1 4">Belongs to the D-isomer specific 2-hydroxyacid dehydrogenase family.</text>
</comment>
<dbReference type="Pfam" id="PF00389">
    <property type="entry name" value="2-Hacid_dh"/>
    <property type="match status" value="1"/>
</dbReference>
<dbReference type="InterPro" id="IPR036291">
    <property type="entry name" value="NAD(P)-bd_dom_sf"/>
</dbReference>
<gene>
    <name evidence="7" type="ORF">KL86CLO1_12797</name>
</gene>
<evidence type="ECO:0000256" key="2">
    <source>
        <dbReference type="ARBA" id="ARBA00023002"/>
    </source>
</evidence>
<dbReference type="PROSITE" id="PS00671">
    <property type="entry name" value="D_2_HYDROXYACID_DH_3"/>
    <property type="match status" value="1"/>
</dbReference>
<dbReference type="PANTHER" id="PTHR10996:SF283">
    <property type="entry name" value="GLYOXYLATE_HYDROXYPYRUVATE REDUCTASE B"/>
    <property type="match status" value="1"/>
</dbReference>
<dbReference type="EMBL" id="FLUN01000001">
    <property type="protein sequence ID" value="SBW09985.1"/>
    <property type="molecule type" value="Genomic_DNA"/>
</dbReference>
<dbReference type="InterPro" id="IPR050223">
    <property type="entry name" value="D-isomer_2-hydroxyacid_DH"/>
</dbReference>
<dbReference type="GO" id="GO:0005829">
    <property type="term" value="C:cytosol"/>
    <property type="evidence" value="ECO:0007669"/>
    <property type="project" value="TreeGrafter"/>
</dbReference>
<dbReference type="FunFam" id="3.40.50.720:FF:000203">
    <property type="entry name" value="D-3-phosphoglycerate dehydrogenase (SerA)"/>
    <property type="match status" value="1"/>
</dbReference>
<proteinExistence type="inferred from homology"/>
<name>A0A212KEN1_9FIRM</name>
<protein>
    <submittedName>
        <fullName evidence="7">Phosphoglycerate dehydrogenase</fullName>
    </submittedName>
</protein>
<sequence>MKVLVTPRSYGKTDPQVFETLQNAGLEVVRNETGGILDKEGMKALLADCDGVVVGVDPMDAEVIASAPKLKAIAKYGVGVDNIDMDAAKARGIAVSRTVGANSEAVADYAMALIMAVARKAVAIDSHCRQGDWKKITTRDVSHATIGILGFGAIGRFVAKRAQGFNMTVLAHDPLWDEEYAVAHNIIRATPEDIYEKCDIISLHLPLLPETKNMIGAEQIAQMRPDAILVNTARGGIIDENALLDALEAGRIYGAGIDAFSEEPPSDQRWYALENVVLGSHCAASTAGASLNMGRMATANLLRDLGK</sequence>
<accession>A0A212KEN1</accession>
<dbReference type="CDD" id="cd12172">
    <property type="entry name" value="PGDH_like_2"/>
    <property type="match status" value="1"/>
</dbReference>
<keyword evidence="2 4" id="KW-0560">Oxidoreductase</keyword>
<dbReference type="Gene3D" id="3.40.50.720">
    <property type="entry name" value="NAD(P)-binding Rossmann-like Domain"/>
    <property type="match status" value="2"/>
</dbReference>
<evidence type="ECO:0000256" key="3">
    <source>
        <dbReference type="ARBA" id="ARBA00023027"/>
    </source>
</evidence>
<dbReference type="PROSITE" id="PS00065">
    <property type="entry name" value="D_2_HYDROXYACID_DH_1"/>
    <property type="match status" value="1"/>
</dbReference>
<dbReference type="InterPro" id="IPR029752">
    <property type="entry name" value="D-isomer_DH_CS1"/>
</dbReference>
<dbReference type="PROSITE" id="PS00670">
    <property type="entry name" value="D_2_HYDROXYACID_DH_2"/>
    <property type="match status" value="1"/>
</dbReference>
<evidence type="ECO:0000256" key="4">
    <source>
        <dbReference type="RuleBase" id="RU003719"/>
    </source>
</evidence>
<evidence type="ECO:0000259" key="6">
    <source>
        <dbReference type="Pfam" id="PF02826"/>
    </source>
</evidence>